<dbReference type="AlphaFoldDB" id="A0A8B6HBQ6"/>
<protein>
    <recommendedName>
        <fullName evidence="1">Reverse transcriptase domain-containing protein</fullName>
    </recommendedName>
</protein>
<comment type="caution">
    <text evidence="2">The sequence shown here is derived from an EMBL/GenBank/DDBJ whole genome shotgun (WGS) entry which is preliminary data.</text>
</comment>
<evidence type="ECO:0000313" key="3">
    <source>
        <dbReference type="Proteomes" id="UP000596742"/>
    </source>
</evidence>
<dbReference type="OrthoDB" id="425014at2759"/>
<dbReference type="PROSITE" id="PS50878">
    <property type="entry name" value="RT_POL"/>
    <property type="match status" value="1"/>
</dbReference>
<dbReference type="InterPro" id="IPR000477">
    <property type="entry name" value="RT_dom"/>
</dbReference>
<evidence type="ECO:0000259" key="1">
    <source>
        <dbReference type="PROSITE" id="PS50878"/>
    </source>
</evidence>
<proteinExistence type="predicted"/>
<dbReference type="EMBL" id="UYJE01009748">
    <property type="protein sequence ID" value="VDI76410.1"/>
    <property type="molecule type" value="Genomic_DNA"/>
</dbReference>
<dbReference type="Pfam" id="PF00078">
    <property type="entry name" value="RVT_1"/>
    <property type="match status" value="1"/>
</dbReference>
<evidence type="ECO:0000313" key="2">
    <source>
        <dbReference type="EMBL" id="VDI76410.1"/>
    </source>
</evidence>
<keyword evidence="3" id="KW-1185">Reference proteome</keyword>
<name>A0A8B6HBQ6_MYTGA</name>
<reference evidence="2" key="1">
    <citation type="submission" date="2018-11" db="EMBL/GenBank/DDBJ databases">
        <authorList>
            <person name="Alioto T."/>
            <person name="Alioto T."/>
        </authorList>
    </citation>
    <scope>NUCLEOTIDE SEQUENCE</scope>
</reference>
<dbReference type="PANTHER" id="PTHR47027">
    <property type="entry name" value="REVERSE TRANSCRIPTASE DOMAIN-CONTAINING PROTEIN"/>
    <property type="match status" value="1"/>
</dbReference>
<feature type="domain" description="Reverse transcriptase" evidence="1">
    <location>
        <begin position="1"/>
        <end position="156"/>
    </location>
</feature>
<sequence length="336" mass="38598">MDIPLDIWEIIYEMYHDLTSRIKWKGKYSTSFPIRQGVRQGGILPTHFYKAYIEDLLIQLEESNVGLHLGTNYFGCPTCADDILLLSSSDEDMQVMLNTVNTYSKEHQYTIHPTKSVLLKQNQTSSNSGKESLSAWELGDMKITTSDQATHLGLTRSSKNENMINVDERISLARRTSYSLMKTGVHGTNGLNPRVSYNIYRIYILPRLLYILEILPLNARQLKALSDFHSTFLRNIQSLPVRTASVAIYALLGALPLEAELHKRQLSLLHSILTSENQNLKEILIRQYRLQVNQGTFLERTESILNKYNLPSIEELWENTPTKINWKYTTRSAIIM</sequence>
<dbReference type="PANTHER" id="PTHR47027:SF20">
    <property type="entry name" value="REVERSE TRANSCRIPTASE-LIKE PROTEIN WITH RNA-DIRECTED DNA POLYMERASE DOMAIN"/>
    <property type="match status" value="1"/>
</dbReference>
<accession>A0A8B6HBQ6</accession>
<dbReference type="Proteomes" id="UP000596742">
    <property type="component" value="Unassembled WGS sequence"/>
</dbReference>
<organism evidence="2 3">
    <name type="scientific">Mytilus galloprovincialis</name>
    <name type="common">Mediterranean mussel</name>
    <dbReference type="NCBI Taxonomy" id="29158"/>
    <lineage>
        <taxon>Eukaryota</taxon>
        <taxon>Metazoa</taxon>
        <taxon>Spiralia</taxon>
        <taxon>Lophotrochozoa</taxon>
        <taxon>Mollusca</taxon>
        <taxon>Bivalvia</taxon>
        <taxon>Autobranchia</taxon>
        <taxon>Pteriomorphia</taxon>
        <taxon>Mytilida</taxon>
        <taxon>Mytiloidea</taxon>
        <taxon>Mytilidae</taxon>
        <taxon>Mytilinae</taxon>
        <taxon>Mytilus</taxon>
    </lineage>
</organism>
<gene>
    <name evidence="2" type="ORF">MGAL_10B092163</name>
</gene>